<protein>
    <recommendedName>
        <fullName evidence="4">Cilia- and flagella-associated protein 221</fullName>
    </recommendedName>
</protein>
<dbReference type="GO" id="GO:0044458">
    <property type="term" value="P:motile cilium assembly"/>
    <property type="evidence" value="ECO:0007669"/>
    <property type="project" value="TreeGrafter"/>
</dbReference>
<reference evidence="2 3" key="1">
    <citation type="journal article" date="2014" name="Genome Biol. Evol.">
        <title>The secreted proteins of Achlya hypogyna and Thraustotheca clavata identify the ancestral oomycete secretome and reveal gene acquisitions by horizontal gene transfer.</title>
        <authorList>
            <person name="Misner I."/>
            <person name="Blouin N."/>
            <person name="Leonard G."/>
            <person name="Richards T.A."/>
            <person name="Lane C.E."/>
        </authorList>
    </citation>
    <scope>NUCLEOTIDE SEQUENCE [LARGE SCALE GENOMIC DNA]</scope>
    <source>
        <strain evidence="2 3">ATCC 34112</strain>
    </source>
</reference>
<dbReference type="AlphaFoldDB" id="A0A1V9Z0W8"/>
<dbReference type="PANTHER" id="PTHR46500:SF1">
    <property type="entry name" value="CILIA- AND FLAGELLA-ASSOCIATED PROTEIN 221"/>
    <property type="match status" value="1"/>
</dbReference>
<dbReference type="GO" id="GO:0003341">
    <property type="term" value="P:cilium movement"/>
    <property type="evidence" value="ECO:0007669"/>
    <property type="project" value="InterPro"/>
</dbReference>
<dbReference type="InterPro" id="IPR013783">
    <property type="entry name" value="Ig-like_fold"/>
</dbReference>
<sequence>MPLIEVLDPKDTMDIVRARERNEKFVRPLGEKEFALVGRNSVLVAVPQVVHFGGFTLNQAHVQRVQILNRSTSTTRLHLLVPTESPFHVHFERKGNIYAGLSEELTITFTPTEYKYYYDCIKVHSPDGNFIIPLHGYPVVNKAEFPSTIHFGTQPLGHVAQRMLSLSCSVPIEFEFRIEVVKEHNSIVIQPLNGVIPANGSVQIAITFQPIILANVSSDIILYISQFNFKPKKCTILGASAPGITPSSDDIQESKVEISPAQPTLPQKQPYTGPTKPGSKPKKVATEPEEISVDGLKIPKQLDGVQATNFILTQQIGKFKPKDLKKAIDENRVLRKHQKAEQEALRQKTGSAGGRLSFEVIFMEESVASKPMTRQLKELVFLQELQEINKIEKELEFQSNREYIGDILLKPENIEAIHKIRAFNQAEKDSKEREVLRNTFQSHGASVYSTPPMRAALPAFYTPETEPDYNVYKNDLWAKRKRILVRFVQVASKLIVRLRVGKRLRKIKAWLGSATTRQEVRRMVERDWKLALMNVSSDIRSSGKMSGTSSILSARAPAQYQLMSFPIYIESDSRLRLPVNPSVNTIFHDFNLFPLHVPREADRFGYKPHLLLPIPQYVPLEYGRKMRSGAQHEAGTRAPRTSPSKEEENFHKVMTPEILNWPISIRSTVFCLPPASIRVYCPVINTIVETDPAYELLPRLRTRIVPRTVISYLREALGTVTLGTHIPYMLHTVWHACIEAEDNRALWQPPACAPIIVTPDSAPSVIDTLSDSESDNEDDSAVKIPTMEDADALFQDSTSPPLATLTNFARDDAWLKLDREYKSYRYDLCMQLPHRMADIAQHIKDTKAPFVLEGHGEILPLHRAV</sequence>
<dbReference type="PANTHER" id="PTHR46500">
    <property type="entry name" value="CILIA- AND FLAGELLA-ASSOCIATED PROTEIN 221"/>
    <property type="match status" value="1"/>
</dbReference>
<gene>
    <name evidence="2" type="ORF">THRCLA_08912</name>
</gene>
<keyword evidence="3" id="KW-1185">Reference proteome</keyword>
<dbReference type="Gene3D" id="2.60.40.10">
    <property type="entry name" value="Immunoglobulins"/>
    <property type="match status" value="2"/>
</dbReference>
<dbReference type="Pfam" id="PF24771">
    <property type="entry name" value="Ig_CFAP74_1st"/>
    <property type="match status" value="1"/>
</dbReference>
<proteinExistence type="predicted"/>
<dbReference type="EMBL" id="JNBS01002398">
    <property type="protein sequence ID" value="OQR91684.1"/>
    <property type="molecule type" value="Genomic_DNA"/>
</dbReference>
<feature type="region of interest" description="Disordered" evidence="1">
    <location>
        <begin position="247"/>
        <end position="290"/>
    </location>
</feature>
<evidence type="ECO:0000256" key="1">
    <source>
        <dbReference type="SAM" id="MobiDB-lite"/>
    </source>
</evidence>
<comment type="caution">
    <text evidence="2">The sequence shown here is derived from an EMBL/GenBank/DDBJ whole genome shotgun (WGS) entry which is preliminary data.</text>
</comment>
<name>A0A1V9Z0W8_9STRA</name>
<dbReference type="GO" id="GO:0097729">
    <property type="term" value="C:9+2 motile cilium"/>
    <property type="evidence" value="ECO:0007669"/>
    <property type="project" value="TreeGrafter"/>
</dbReference>
<evidence type="ECO:0000313" key="2">
    <source>
        <dbReference type="EMBL" id="OQR91684.1"/>
    </source>
</evidence>
<evidence type="ECO:0000313" key="3">
    <source>
        <dbReference type="Proteomes" id="UP000243217"/>
    </source>
</evidence>
<feature type="region of interest" description="Disordered" evidence="1">
    <location>
        <begin position="628"/>
        <end position="648"/>
    </location>
</feature>
<organism evidence="2 3">
    <name type="scientific">Thraustotheca clavata</name>
    <dbReference type="NCBI Taxonomy" id="74557"/>
    <lineage>
        <taxon>Eukaryota</taxon>
        <taxon>Sar</taxon>
        <taxon>Stramenopiles</taxon>
        <taxon>Oomycota</taxon>
        <taxon>Saprolegniomycetes</taxon>
        <taxon>Saprolegniales</taxon>
        <taxon>Achlyaceae</taxon>
        <taxon>Thraustotheca</taxon>
    </lineage>
</organism>
<dbReference type="Proteomes" id="UP000243217">
    <property type="component" value="Unassembled WGS sequence"/>
</dbReference>
<dbReference type="OrthoDB" id="5538672at2759"/>
<accession>A0A1V9Z0W8</accession>
<dbReference type="STRING" id="74557.A0A1V9Z0W8"/>
<dbReference type="InterPro" id="IPR029676">
    <property type="entry name" value="CFAP221"/>
</dbReference>
<evidence type="ECO:0008006" key="4">
    <source>
        <dbReference type="Google" id="ProtNLM"/>
    </source>
</evidence>